<dbReference type="InterPro" id="IPR000719">
    <property type="entry name" value="Prot_kinase_dom"/>
</dbReference>
<dbReference type="PROSITE" id="PS50011">
    <property type="entry name" value="PROTEIN_KINASE_DOM"/>
    <property type="match status" value="1"/>
</dbReference>
<dbReference type="Pfam" id="PF00069">
    <property type="entry name" value="Pkinase"/>
    <property type="match status" value="1"/>
</dbReference>
<dbReference type="GO" id="GO:0004672">
    <property type="term" value="F:protein kinase activity"/>
    <property type="evidence" value="ECO:0007669"/>
    <property type="project" value="InterPro"/>
</dbReference>
<gene>
    <name evidence="4" type="ORF">CS062_11900</name>
</gene>
<dbReference type="PANTHER" id="PTHR33525:SF4">
    <property type="entry name" value="CYCLIC DI-GMP PHOSPHODIESTERASE CDGJ"/>
    <property type="match status" value="1"/>
</dbReference>
<feature type="domain" description="Protein kinase" evidence="2">
    <location>
        <begin position="1"/>
        <end position="258"/>
    </location>
</feature>
<feature type="region of interest" description="Disordered" evidence="1">
    <location>
        <begin position="573"/>
        <end position="641"/>
    </location>
</feature>
<dbReference type="PANTHER" id="PTHR33525">
    <property type="match status" value="1"/>
</dbReference>
<protein>
    <submittedName>
        <fullName evidence="4">Protein kinase</fullName>
    </submittedName>
</protein>
<dbReference type="Gene3D" id="1.10.3210.10">
    <property type="entry name" value="Hypothetical protein af1432"/>
    <property type="match status" value="1"/>
</dbReference>
<evidence type="ECO:0000259" key="2">
    <source>
        <dbReference type="PROSITE" id="PS50011"/>
    </source>
</evidence>
<keyword evidence="4" id="KW-0418">Kinase</keyword>
<dbReference type="SUPFAM" id="SSF109604">
    <property type="entry name" value="HD-domain/PDEase-like"/>
    <property type="match status" value="1"/>
</dbReference>
<accession>A0A2G9C919</accession>
<dbReference type="Pfam" id="PF08668">
    <property type="entry name" value="HDOD"/>
    <property type="match status" value="1"/>
</dbReference>
<dbReference type="InterPro" id="IPR011009">
    <property type="entry name" value="Kinase-like_dom_sf"/>
</dbReference>
<feature type="compositionally biased region" description="Low complexity" evidence="1">
    <location>
        <begin position="590"/>
        <end position="625"/>
    </location>
</feature>
<evidence type="ECO:0000313" key="4">
    <source>
        <dbReference type="EMBL" id="PIM52928.1"/>
    </source>
</evidence>
<dbReference type="SUPFAM" id="SSF56112">
    <property type="entry name" value="Protein kinase-like (PK-like)"/>
    <property type="match status" value="1"/>
</dbReference>
<dbReference type="AlphaFoldDB" id="A0A2G9C919"/>
<dbReference type="Gene3D" id="3.30.200.20">
    <property type="entry name" value="Phosphorylase Kinase, domain 1"/>
    <property type="match status" value="1"/>
</dbReference>
<comment type="caution">
    <text evidence="4">The sequence shown here is derived from an EMBL/GenBank/DDBJ whole genome shotgun (WGS) entry which is preliminary data.</text>
</comment>
<dbReference type="EMBL" id="PEOG01000028">
    <property type="protein sequence ID" value="PIM52928.1"/>
    <property type="molecule type" value="Genomic_DNA"/>
</dbReference>
<dbReference type="SMART" id="SM00220">
    <property type="entry name" value="S_TKc"/>
    <property type="match status" value="1"/>
</dbReference>
<organism evidence="4 5">
    <name type="scientific">Roseateles chitinivorans</name>
    <dbReference type="NCBI Taxonomy" id="2917965"/>
    <lineage>
        <taxon>Bacteria</taxon>
        <taxon>Pseudomonadati</taxon>
        <taxon>Pseudomonadota</taxon>
        <taxon>Betaproteobacteria</taxon>
        <taxon>Burkholderiales</taxon>
        <taxon>Sphaerotilaceae</taxon>
        <taxon>Roseateles</taxon>
    </lineage>
</organism>
<dbReference type="InterPro" id="IPR052340">
    <property type="entry name" value="RNase_Y/CdgJ"/>
</dbReference>
<feature type="domain" description="HDOD" evidence="3">
    <location>
        <begin position="279"/>
        <end position="488"/>
    </location>
</feature>
<dbReference type="PROSITE" id="PS51833">
    <property type="entry name" value="HDOD"/>
    <property type="match status" value="1"/>
</dbReference>
<dbReference type="Proteomes" id="UP000231501">
    <property type="component" value="Unassembled WGS sequence"/>
</dbReference>
<evidence type="ECO:0000256" key="1">
    <source>
        <dbReference type="SAM" id="MobiDB-lite"/>
    </source>
</evidence>
<dbReference type="GO" id="GO:0005524">
    <property type="term" value="F:ATP binding"/>
    <property type="evidence" value="ECO:0007669"/>
    <property type="project" value="InterPro"/>
</dbReference>
<sequence>MRRFGRFELRALLHKSQRSMLWVVFDPQSGQEMFLMMPREKPNSEAAMLHWLKTVDGASRIHHPNLAHVIETGRVDPWPYVAYDRALGETLEERLARGGPPLPLDAAGWAAQALEGLAFAHEAGHAHRDIQLAHLVVDGANHVRLLGLEVAQEIVPASADFNTATRRAAREAAEEDVVCIGLVLHRLLSGKPVLDEPDLQAVLQRMQPQGHELVRLGWETPYPIPEPLRAIVNRASDRQTRQRYHLARSFWRALDGWRQSAEQDDGGPIALLKDKMQRFGHLPSTSTRLVTTVASSAMASQHGSQLAAMALKDMALSLELIRRVNNALRQQGPTSGGTVLNLQRAIAMLGLNGLEDAARALKPWPGPMNDGQAQFMQSVIRRVQRAGQVAQALRPAGYDGEVVYLISLMQNLGRLLVQYHFPDDAQQIRQLQVAPEATEDNPNPRGMNEQSAAYAVLGCDLESLGLAVARYWGLGDELQHMMRRQPQEAPVRHADGDIELLRLTCSLANELVDALAAPERKRQAAIELATRRYARALGLGLREIYDALGASGAITDAGDSGLGAMTDPSIGAAATAAPRSRLRERAESGAPAAASMPTATPPAAAAASPVPSPATSPASPSLTTSQPGTPARAPEPGKDFP</sequence>
<name>A0A2G9C919_9BURK</name>
<reference evidence="4 5" key="1">
    <citation type="submission" date="2017-11" db="EMBL/GenBank/DDBJ databases">
        <title>Draft genome sequence of Mitsuaria sp. HWN-4.</title>
        <authorList>
            <person name="Gundlapally S.R."/>
        </authorList>
    </citation>
    <scope>NUCLEOTIDE SEQUENCE [LARGE SCALE GENOMIC DNA]</scope>
    <source>
        <strain evidence="4 5">HWN-4</strain>
    </source>
</reference>
<evidence type="ECO:0000313" key="5">
    <source>
        <dbReference type="Proteomes" id="UP000231501"/>
    </source>
</evidence>
<evidence type="ECO:0000259" key="3">
    <source>
        <dbReference type="PROSITE" id="PS51833"/>
    </source>
</evidence>
<keyword evidence="5" id="KW-1185">Reference proteome</keyword>
<proteinExistence type="predicted"/>
<dbReference type="InterPro" id="IPR013976">
    <property type="entry name" value="HDOD"/>
</dbReference>
<dbReference type="Gene3D" id="1.10.510.10">
    <property type="entry name" value="Transferase(Phosphotransferase) domain 1"/>
    <property type="match status" value="1"/>
</dbReference>
<keyword evidence="4" id="KW-0808">Transferase</keyword>